<gene>
    <name evidence="1" type="ORF">HFQ381_LOCUS34577</name>
</gene>
<dbReference type="AlphaFoldDB" id="A0A821DWN4"/>
<evidence type="ECO:0000313" key="2">
    <source>
        <dbReference type="Proteomes" id="UP000663851"/>
    </source>
</evidence>
<comment type="caution">
    <text evidence="1">The sequence shown here is derived from an EMBL/GenBank/DDBJ whole genome shotgun (WGS) entry which is preliminary data.</text>
</comment>
<dbReference type="Proteomes" id="UP000663851">
    <property type="component" value="Unassembled WGS sequence"/>
</dbReference>
<protein>
    <submittedName>
        <fullName evidence="1">Uncharacterized protein</fullName>
    </submittedName>
</protein>
<accession>A0A821DWN4</accession>
<sequence length="59" mass="6724">YYFVDDTQRNEYGQAFAIEALLNPRLDRLSFWTTPDAGGQGVNVAYPFAIEDFLLPSSY</sequence>
<evidence type="ECO:0000313" key="1">
    <source>
        <dbReference type="EMBL" id="CAF4627563.1"/>
    </source>
</evidence>
<name>A0A821DWN4_9BILA</name>
<feature type="non-terminal residue" evidence="1">
    <location>
        <position position="1"/>
    </location>
</feature>
<proteinExistence type="predicted"/>
<organism evidence="1 2">
    <name type="scientific">Rotaria socialis</name>
    <dbReference type="NCBI Taxonomy" id="392032"/>
    <lineage>
        <taxon>Eukaryota</taxon>
        <taxon>Metazoa</taxon>
        <taxon>Spiralia</taxon>
        <taxon>Gnathifera</taxon>
        <taxon>Rotifera</taxon>
        <taxon>Eurotatoria</taxon>
        <taxon>Bdelloidea</taxon>
        <taxon>Philodinida</taxon>
        <taxon>Philodinidae</taxon>
        <taxon>Rotaria</taxon>
    </lineage>
</organism>
<reference evidence="1" key="1">
    <citation type="submission" date="2021-02" db="EMBL/GenBank/DDBJ databases">
        <authorList>
            <person name="Nowell W R."/>
        </authorList>
    </citation>
    <scope>NUCLEOTIDE SEQUENCE</scope>
</reference>
<dbReference type="EMBL" id="CAJOBO010017269">
    <property type="protein sequence ID" value="CAF4627563.1"/>
    <property type="molecule type" value="Genomic_DNA"/>
</dbReference>